<evidence type="ECO:0000256" key="3">
    <source>
        <dbReference type="RuleBase" id="RU003695"/>
    </source>
</evidence>
<dbReference type="Gene3D" id="2.40.128.20">
    <property type="match status" value="2"/>
</dbReference>
<evidence type="ECO:0000313" key="6">
    <source>
        <dbReference type="EMBL" id="KAB0392260.1"/>
    </source>
</evidence>
<dbReference type="SUPFAM" id="SSF50814">
    <property type="entry name" value="Lipocalins"/>
    <property type="match status" value="2"/>
</dbReference>
<dbReference type="InterPro" id="IPR022272">
    <property type="entry name" value="Lipocalin_CS"/>
</dbReference>
<organism evidence="6 7">
    <name type="scientific">Balaenoptera physalus</name>
    <name type="common">Fin whale</name>
    <name type="synonym">Balaena physalus</name>
    <dbReference type="NCBI Taxonomy" id="9770"/>
    <lineage>
        <taxon>Eukaryota</taxon>
        <taxon>Metazoa</taxon>
        <taxon>Chordata</taxon>
        <taxon>Craniata</taxon>
        <taxon>Vertebrata</taxon>
        <taxon>Euteleostomi</taxon>
        <taxon>Mammalia</taxon>
        <taxon>Eutheria</taxon>
        <taxon>Laurasiatheria</taxon>
        <taxon>Artiodactyla</taxon>
        <taxon>Whippomorpha</taxon>
        <taxon>Cetacea</taxon>
        <taxon>Mysticeti</taxon>
        <taxon>Balaenopteridae</taxon>
        <taxon>Balaenoptera</taxon>
    </lineage>
</organism>
<sequence length="314" mass="33462">MAALNTLWTGLALLGMLAVLQIPTQAQAALQPNFQEDKAPKAEIKEKFATFAKAQGFTEDGIVFLPQTDKCMEENTRGPEAVPGPRAGGHVPEGLPGLRLPLLRGIRPLPRRKHLGWPGLTGGHRAKMLRIGWTPALLAASPGQAQVPAQANLDTSQFQGIWYVVGAVSDDQGFLDSKDSVKMPVVLVPPLANGDLGLKFGYPTPDGRCQKMDATFSKDAVDGHSAARALASPATAQTNIRVAFTDYKHFAMLYSETQKGDVRNIRLQLYSGWWVAGRLGYSGEGVEPPARGGGTGCFLGPCSLPQTSVPAPSP</sequence>
<keyword evidence="4" id="KW-0732">Signal</keyword>
<feature type="domain" description="Lipocalin/cytosolic fatty-acid binding" evidence="5">
    <location>
        <begin position="159"/>
        <end position="272"/>
    </location>
</feature>
<dbReference type="OrthoDB" id="9627583at2759"/>
<gene>
    <name evidence="6" type="ORF">E2I00_006827</name>
</gene>
<dbReference type="AlphaFoldDB" id="A0A643BWX0"/>
<evidence type="ECO:0000256" key="2">
    <source>
        <dbReference type="ARBA" id="ARBA00022448"/>
    </source>
</evidence>
<reference evidence="6 7" key="1">
    <citation type="journal article" date="2019" name="PLoS ONE">
        <title>Genomic analyses reveal an absence of contemporary introgressive admixture between fin whales and blue whales, despite known hybrids.</title>
        <authorList>
            <person name="Westbury M.V."/>
            <person name="Petersen B."/>
            <person name="Lorenzen E.D."/>
        </authorList>
    </citation>
    <scope>NUCLEOTIDE SEQUENCE [LARGE SCALE GENOMIC DNA]</scope>
    <source>
        <strain evidence="6">FinWhale-01</strain>
    </source>
</reference>
<feature type="non-terminal residue" evidence="6">
    <location>
        <position position="314"/>
    </location>
</feature>
<dbReference type="PANTHER" id="PTHR11430">
    <property type="entry name" value="LIPOCALIN"/>
    <property type="match status" value="1"/>
</dbReference>
<dbReference type="PRINTS" id="PR01254">
    <property type="entry name" value="PGNDSYNTHASE"/>
</dbReference>
<name>A0A643BWX0_BALPH</name>
<evidence type="ECO:0000256" key="1">
    <source>
        <dbReference type="ARBA" id="ARBA00006889"/>
    </source>
</evidence>
<keyword evidence="7" id="KW-1185">Reference proteome</keyword>
<dbReference type="GO" id="GO:0036094">
    <property type="term" value="F:small molecule binding"/>
    <property type="evidence" value="ECO:0007669"/>
    <property type="project" value="InterPro"/>
</dbReference>
<evidence type="ECO:0000313" key="7">
    <source>
        <dbReference type="Proteomes" id="UP000437017"/>
    </source>
</evidence>
<evidence type="ECO:0000259" key="5">
    <source>
        <dbReference type="Pfam" id="PF00061"/>
    </source>
</evidence>
<dbReference type="Pfam" id="PF00061">
    <property type="entry name" value="Lipocalin"/>
    <property type="match status" value="1"/>
</dbReference>
<feature type="chain" id="PRO_5024808298" description="Lipocalin/cytosolic fatty-acid binding domain-containing protein" evidence="4">
    <location>
        <begin position="29"/>
        <end position="314"/>
    </location>
</feature>
<comment type="caution">
    <text evidence="6">The sequence shown here is derived from an EMBL/GenBank/DDBJ whole genome shotgun (WGS) entry which is preliminary data.</text>
</comment>
<accession>A0A643BWX0</accession>
<dbReference type="EMBL" id="SGJD01003950">
    <property type="protein sequence ID" value="KAB0392260.1"/>
    <property type="molecule type" value="Genomic_DNA"/>
</dbReference>
<proteinExistence type="inferred from homology"/>
<keyword evidence="2" id="KW-0813">Transport</keyword>
<evidence type="ECO:0000256" key="4">
    <source>
        <dbReference type="SAM" id="SignalP"/>
    </source>
</evidence>
<dbReference type="PANTHER" id="PTHR11430:SF77">
    <property type="entry name" value="LIPOCALIN-LIKE 1 PROTEIN"/>
    <property type="match status" value="1"/>
</dbReference>
<protein>
    <recommendedName>
        <fullName evidence="5">Lipocalin/cytosolic fatty-acid binding domain-containing protein</fullName>
    </recommendedName>
</protein>
<dbReference type="InterPro" id="IPR002345">
    <property type="entry name" value="Lipocalin"/>
</dbReference>
<dbReference type="Proteomes" id="UP000437017">
    <property type="component" value="Unassembled WGS sequence"/>
</dbReference>
<comment type="similarity">
    <text evidence="1 3">Belongs to the calycin superfamily. Lipocalin family.</text>
</comment>
<dbReference type="InterPro" id="IPR000566">
    <property type="entry name" value="Lipocln_cytosolic_FA-bd_dom"/>
</dbReference>
<dbReference type="PROSITE" id="PS00213">
    <property type="entry name" value="LIPOCALIN"/>
    <property type="match status" value="1"/>
</dbReference>
<dbReference type="InterPro" id="IPR012674">
    <property type="entry name" value="Calycin"/>
</dbReference>
<feature type="signal peptide" evidence="4">
    <location>
        <begin position="1"/>
        <end position="28"/>
    </location>
</feature>